<organism evidence="5 6">
    <name type="scientific">Nepenthes gracilis</name>
    <name type="common">Slender pitcher plant</name>
    <dbReference type="NCBI Taxonomy" id="150966"/>
    <lineage>
        <taxon>Eukaryota</taxon>
        <taxon>Viridiplantae</taxon>
        <taxon>Streptophyta</taxon>
        <taxon>Embryophyta</taxon>
        <taxon>Tracheophyta</taxon>
        <taxon>Spermatophyta</taxon>
        <taxon>Magnoliopsida</taxon>
        <taxon>eudicotyledons</taxon>
        <taxon>Gunneridae</taxon>
        <taxon>Pentapetalae</taxon>
        <taxon>Caryophyllales</taxon>
        <taxon>Nepenthaceae</taxon>
        <taxon>Nepenthes</taxon>
    </lineage>
</organism>
<keyword evidence="3 4" id="KW-0326">Glycosidase</keyword>
<dbReference type="GO" id="GO:0004575">
    <property type="term" value="F:sucrose alpha-glucosidase activity"/>
    <property type="evidence" value="ECO:0007669"/>
    <property type="project" value="TreeGrafter"/>
</dbReference>
<dbReference type="Pfam" id="PF12899">
    <property type="entry name" value="Glyco_hydro_100"/>
    <property type="match status" value="1"/>
</dbReference>
<dbReference type="PANTHER" id="PTHR31916:SF28">
    <property type="entry name" value="NEUTRAL_ALKALINE INVERTASE 3, CHLOROPLASTIC"/>
    <property type="match status" value="1"/>
</dbReference>
<keyword evidence="2 4" id="KW-0119">Carbohydrate metabolism</keyword>
<dbReference type="GO" id="GO:0033926">
    <property type="term" value="F:endo-alpha-N-acetylgalactosaminidase activity"/>
    <property type="evidence" value="ECO:0007669"/>
    <property type="project" value="UniProtKB-UniRule"/>
</dbReference>
<dbReference type="AlphaFoldDB" id="A0AAD3SX24"/>
<comment type="caution">
    <text evidence="5">The sequence shown here is derived from an EMBL/GenBank/DDBJ whole genome shotgun (WGS) entry which is preliminary data.</text>
</comment>
<protein>
    <recommendedName>
        <fullName evidence="4">Alkaline/neutral invertase</fullName>
        <ecNumber evidence="4">3.2.1.26</ecNumber>
    </recommendedName>
</protein>
<sequence>MAATVSETNHSHSKKNLALILKEKTEVAAQALRCALTRVAGIRCGSTEFHSPLAETDGNSVVVQFRTIGLPFLQQLSMAMGAFLLSNSEMIESLGAVYVWGELGSDAVSLLVSCNLLPHENGNGKARDGSDGALITEDCDKSVGLTVDPASAPTTPLTSTDKLYQSVTKNEKWPRIRADSIEDETWNLLHESIMYYCNLLEQLLANDWSSTSILNGDQRWEKTMDCPSPGQGLMPTSFKALFYSALLCASEMLAPEDGSADLIQALTNRMGALLFHIREYYWIDMKKLNEIYRYKIGIFI</sequence>
<comment type="function">
    <text evidence="4">Invertase that cleaves sucrose into glucose and fructose.</text>
</comment>
<gene>
    <name evidence="5" type="ORF">Nepgr_021599</name>
</gene>
<comment type="similarity">
    <text evidence="4">Belongs to the glycosyl hydrolase 100 family.</text>
</comment>
<dbReference type="EC" id="3.2.1.26" evidence="4"/>
<accession>A0AAD3SX24</accession>
<dbReference type="EMBL" id="BSYO01000021">
    <property type="protein sequence ID" value="GMH19758.1"/>
    <property type="molecule type" value="Genomic_DNA"/>
</dbReference>
<keyword evidence="6" id="KW-1185">Reference proteome</keyword>
<evidence type="ECO:0000313" key="5">
    <source>
        <dbReference type="EMBL" id="GMH19758.1"/>
    </source>
</evidence>
<dbReference type="Proteomes" id="UP001279734">
    <property type="component" value="Unassembled WGS sequence"/>
</dbReference>
<evidence type="ECO:0000256" key="2">
    <source>
        <dbReference type="ARBA" id="ARBA00023277"/>
    </source>
</evidence>
<keyword evidence="1 4" id="KW-0378">Hydrolase</keyword>
<reference evidence="5" key="1">
    <citation type="submission" date="2023-05" db="EMBL/GenBank/DDBJ databases">
        <title>Nepenthes gracilis genome sequencing.</title>
        <authorList>
            <person name="Fukushima K."/>
        </authorList>
    </citation>
    <scope>NUCLEOTIDE SEQUENCE</scope>
    <source>
        <strain evidence="5">SING2019-196</strain>
    </source>
</reference>
<evidence type="ECO:0000256" key="4">
    <source>
        <dbReference type="RuleBase" id="RU367047"/>
    </source>
</evidence>
<dbReference type="InterPro" id="IPR024746">
    <property type="entry name" value="Glyco_hydro_100"/>
</dbReference>
<evidence type="ECO:0000256" key="1">
    <source>
        <dbReference type="ARBA" id="ARBA00022801"/>
    </source>
</evidence>
<dbReference type="GO" id="GO:0005987">
    <property type="term" value="P:sucrose catabolic process"/>
    <property type="evidence" value="ECO:0007669"/>
    <property type="project" value="TreeGrafter"/>
</dbReference>
<proteinExistence type="inferred from homology"/>
<evidence type="ECO:0000313" key="6">
    <source>
        <dbReference type="Proteomes" id="UP001279734"/>
    </source>
</evidence>
<dbReference type="GO" id="GO:0009507">
    <property type="term" value="C:chloroplast"/>
    <property type="evidence" value="ECO:0007669"/>
    <property type="project" value="TreeGrafter"/>
</dbReference>
<comment type="catalytic activity">
    <reaction evidence="4">
        <text>Hydrolysis of terminal non-reducing beta-D-fructofuranoside residues in beta-D-fructofuranosides.</text>
        <dbReference type="EC" id="3.2.1.26"/>
    </reaction>
</comment>
<dbReference type="PANTHER" id="PTHR31916">
    <property type="match status" value="1"/>
</dbReference>
<evidence type="ECO:0000256" key="3">
    <source>
        <dbReference type="ARBA" id="ARBA00023295"/>
    </source>
</evidence>
<name>A0AAD3SX24_NEPGR</name>